<protein>
    <submittedName>
        <fullName evidence="2">Uncharacterized protein</fullName>
    </submittedName>
</protein>
<dbReference type="EMBL" id="MG011691">
    <property type="protein sequence ID" value="AVK77197.1"/>
    <property type="molecule type" value="Genomic_DNA"/>
</dbReference>
<name>A0A2U7UFG4_9VIRU</name>
<dbReference type="Proteomes" id="UP000249758">
    <property type="component" value="Segment"/>
</dbReference>
<reference evidence="2" key="1">
    <citation type="journal article" date="2018" name="Nat. Commun.">
        <title>Diversity and evolution of the emerging Pandoraviridae family.</title>
        <authorList>
            <person name="Legendre M."/>
            <person name="Fabre E."/>
            <person name="Poirot O."/>
            <person name="Jeudy S."/>
            <person name="Lartigue A."/>
            <person name="Alempic J.M."/>
            <person name="Beucher L."/>
            <person name="Philippe N."/>
            <person name="Bertaux L."/>
            <person name="Christo-Foroux E."/>
            <person name="Labadie K."/>
            <person name="Coute Y."/>
            <person name="Abergel C."/>
            <person name="Claverie J.M."/>
        </authorList>
    </citation>
    <scope>NUCLEOTIDE SEQUENCE [LARGE SCALE GENOMIC DNA]</scope>
    <source>
        <strain evidence="2">Macleodensis</strain>
    </source>
</reference>
<accession>A0A2U7UFG4</accession>
<evidence type="ECO:0000313" key="2">
    <source>
        <dbReference type="EMBL" id="AVK77197.1"/>
    </source>
</evidence>
<gene>
    <name evidence="2" type="ORF">pmac_cds_509</name>
</gene>
<feature type="region of interest" description="Disordered" evidence="1">
    <location>
        <begin position="1"/>
        <end position="29"/>
    </location>
</feature>
<sequence length="349" mass="39149">MQETAEHEASAKRRRTRGEWGGDRSQDEDHDAAAYDAALPVELHTHIMQRLIEHDPWGGRCLASTSTRQRAILDCELNHGHVPESSDRLPRPYGKRAAAHDYLRVRSVLGASADAPLVVSLAIVEGFVRFAAHKRLDFDAMLACEAVLADPRLGDQRSRLSACYDWIVTPALHSSRNLLSRDAAQAITRSVRTQSGFTFKEDDMDGLYGPTGWELGSHGSVHSLRHILEHAKPVCVSTCPLKWLGKPFARLHGDRVEKWRQGELNGFGRQDLGNTFLSDDVLRSARAYIDEQVRLSLDLRYRALQEVAPHAFPRFTRLFNTKVYIAMVWPKSVLLVGAHSPIVDNLLKP</sequence>
<evidence type="ECO:0000256" key="1">
    <source>
        <dbReference type="SAM" id="MobiDB-lite"/>
    </source>
</evidence>
<proteinExistence type="predicted"/>
<dbReference type="RefSeq" id="YP_009481193.1">
    <property type="nucleotide sequence ID" value="NC_037665.1"/>
</dbReference>
<organism evidence="2">
    <name type="scientific">Pandoravirus macleodensis</name>
    <dbReference type="NCBI Taxonomy" id="2107707"/>
    <lineage>
        <taxon>Viruses</taxon>
        <taxon>Pandoravirus</taxon>
    </lineage>
</organism>
<dbReference type="GeneID" id="36841652"/>
<dbReference type="KEGG" id="vg:36841652"/>